<feature type="domain" description="DUF4116" evidence="1">
    <location>
        <begin position="285"/>
        <end position="331"/>
    </location>
</feature>
<comment type="caution">
    <text evidence="2">The sequence shown here is derived from an EMBL/GenBank/DDBJ whole genome shotgun (WGS) entry which is preliminary data.</text>
</comment>
<dbReference type="Proteomes" id="UP001597201">
    <property type="component" value="Unassembled WGS sequence"/>
</dbReference>
<gene>
    <name evidence="2" type="ORF">ACFQ39_01260</name>
</gene>
<dbReference type="Pfam" id="PF13475">
    <property type="entry name" value="DUF4116"/>
    <property type="match status" value="2"/>
</dbReference>
<dbReference type="RefSeq" id="WP_377175640.1">
    <property type="nucleotide sequence ID" value="NZ_JBHTMY010000001.1"/>
</dbReference>
<proteinExistence type="predicted"/>
<keyword evidence="3" id="KW-1185">Reference proteome</keyword>
<dbReference type="InterPro" id="IPR025197">
    <property type="entry name" value="DUF4116"/>
</dbReference>
<protein>
    <submittedName>
        <fullName evidence="2">DUF4116 domain-containing protein</fullName>
    </submittedName>
</protein>
<name>A0ABW3XZE4_9FLAO</name>
<evidence type="ECO:0000313" key="2">
    <source>
        <dbReference type="EMBL" id="MFD1314231.1"/>
    </source>
</evidence>
<feature type="domain" description="DUF4116" evidence="1">
    <location>
        <begin position="492"/>
        <end position="531"/>
    </location>
</feature>
<organism evidence="2 3">
    <name type="scientific">Namhaeicola litoreus</name>
    <dbReference type="NCBI Taxonomy" id="1052145"/>
    <lineage>
        <taxon>Bacteria</taxon>
        <taxon>Pseudomonadati</taxon>
        <taxon>Bacteroidota</taxon>
        <taxon>Flavobacteriia</taxon>
        <taxon>Flavobacteriales</taxon>
        <taxon>Flavobacteriaceae</taxon>
        <taxon>Namhaeicola</taxon>
    </lineage>
</organism>
<reference evidence="3" key="1">
    <citation type="journal article" date="2019" name="Int. J. Syst. Evol. Microbiol.">
        <title>The Global Catalogue of Microorganisms (GCM) 10K type strain sequencing project: providing services to taxonomists for standard genome sequencing and annotation.</title>
        <authorList>
            <consortium name="The Broad Institute Genomics Platform"/>
            <consortium name="The Broad Institute Genome Sequencing Center for Infectious Disease"/>
            <person name="Wu L."/>
            <person name="Ma J."/>
        </authorList>
    </citation>
    <scope>NUCLEOTIDE SEQUENCE [LARGE SCALE GENOMIC DNA]</scope>
    <source>
        <strain evidence="3">CCUG 61485</strain>
    </source>
</reference>
<evidence type="ECO:0000259" key="1">
    <source>
        <dbReference type="Pfam" id="PF13475"/>
    </source>
</evidence>
<sequence>MGLVILNYTMTQLETLQQELQKLIRIGRGLSSNRKEIFHITPERLQYFFDTYFNLPLDDWDYYVSYDPSDHDELLLLMRFHLHLYVHDNVDENKIYIPPYFPRVFQIEKEVNKTNHPHVPETFEVETKLFYVNDHYGTNNWLLGIPLSKNFEPLEGTNLIPTTQINYDYIFPTFGYGDYFPTLSAGQKSDKNFMLSTLQDHILGWNDENLNLFTQALREYFSRDRSFYEEAVKIKTYGYWVLQSADESIGIDEEMVLEAIKNRQIYSLDRLVNYGVSRELVESPEFVKKALELNSDLVMWLSEEWRNNKEIMLEVINRIPFYYCYASDELKNDAEIRAAAFSDKNKFLAAQREEDVDEIGVDFLSWPEDWQTDRELLLACSLEFWNWEDDASQLYRKIIGENFSKDADFFREALQKYGEDGSIFNFSDESLRRDQDLLFLCLKAGYELYPHMQCTLESIAPPEFLNEYDFMRKIISHFPNCLSCAGENIKDDTEIVRSAIVKEGNLLEYASNRLRANEEMVLLAIKQNPESKMFADPQLVERLGL</sequence>
<evidence type="ECO:0000313" key="3">
    <source>
        <dbReference type="Proteomes" id="UP001597201"/>
    </source>
</evidence>
<dbReference type="EMBL" id="JBHTMY010000001">
    <property type="protein sequence ID" value="MFD1314231.1"/>
    <property type="molecule type" value="Genomic_DNA"/>
</dbReference>
<accession>A0ABW3XZE4</accession>